<name>A0A564TTL6_STRVE</name>
<gene>
    <name evidence="2" type="ORF">SSSS39_00201</name>
</gene>
<feature type="transmembrane region" description="Helical" evidence="1">
    <location>
        <begin position="36"/>
        <end position="56"/>
    </location>
</feature>
<dbReference type="Proteomes" id="UP000380217">
    <property type="component" value="Unassembled WGS sequence"/>
</dbReference>
<evidence type="ECO:0000313" key="2">
    <source>
        <dbReference type="EMBL" id="VUX10545.1"/>
    </source>
</evidence>
<dbReference type="AlphaFoldDB" id="A0A564TTL6"/>
<accession>A0A564TTL6</accession>
<dbReference type="RefSeq" id="WP_154864992.1">
    <property type="nucleotide sequence ID" value="NZ_CABHNJ010000034.1"/>
</dbReference>
<dbReference type="InterPro" id="IPR021697">
    <property type="entry name" value="DUF3278"/>
</dbReference>
<evidence type="ECO:0000256" key="1">
    <source>
        <dbReference type="SAM" id="Phobius"/>
    </source>
</evidence>
<feature type="transmembrane region" description="Helical" evidence="1">
    <location>
        <begin position="144"/>
        <end position="165"/>
    </location>
</feature>
<reference evidence="2 3" key="1">
    <citation type="submission" date="2019-07" db="EMBL/GenBank/DDBJ databases">
        <authorList>
            <person name="Hibberd C M."/>
            <person name="Gehrig L. J."/>
            <person name="Chang H.-W."/>
            <person name="Venkatesh S."/>
        </authorList>
    </citation>
    <scope>NUCLEOTIDE SEQUENCE [LARGE SCALE GENOMIC DNA]</scope>
    <source>
        <strain evidence="2">Streptococcus_salivarius_SS_Bg39</strain>
    </source>
</reference>
<dbReference type="EMBL" id="CABHNJ010000034">
    <property type="protein sequence ID" value="VUX10545.1"/>
    <property type="molecule type" value="Genomic_DNA"/>
</dbReference>
<proteinExistence type="predicted"/>
<evidence type="ECO:0000313" key="3">
    <source>
        <dbReference type="Proteomes" id="UP000380217"/>
    </source>
</evidence>
<keyword evidence="1" id="KW-1133">Transmembrane helix</keyword>
<organism evidence="2 3">
    <name type="scientific">Streptococcus vestibularis</name>
    <dbReference type="NCBI Taxonomy" id="1343"/>
    <lineage>
        <taxon>Bacteria</taxon>
        <taxon>Bacillati</taxon>
        <taxon>Bacillota</taxon>
        <taxon>Bacilli</taxon>
        <taxon>Lactobacillales</taxon>
        <taxon>Streptococcaceae</taxon>
        <taxon>Streptococcus</taxon>
    </lineage>
</organism>
<evidence type="ECO:0008006" key="4">
    <source>
        <dbReference type="Google" id="ProtNLM"/>
    </source>
</evidence>
<feature type="transmembrane region" description="Helical" evidence="1">
    <location>
        <begin position="114"/>
        <end position="132"/>
    </location>
</feature>
<feature type="transmembrane region" description="Helical" evidence="1">
    <location>
        <begin position="62"/>
        <end position="83"/>
    </location>
</feature>
<sequence length="181" mass="20705">MVKETFTDKLIKRFYGITGPLDEQKRQQVDRMGNKAFIVLFFTLLFGNCIAFLLSFKYPELVARIYPVLLLIIILVVAGSLTYKFKMSAVNAIEEEELTEKEQKQLKHVGLKSGLYFGISMFLGMPLVQFLVDHKDYFTELFSIRNMLSGIFDAILFGAIMQGLVNARIKQAKSQAEKDEQ</sequence>
<protein>
    <recommendedName>
        <fullName evidence="4">DUF3278 domain-containing protein</fullName>
    </recommendedName>
</protein>
<dbReference type="Pfam" id="PF11683">
    <property type="entry name" value="DUF3278"/>
    <property type="match status" value="1"/>
</dbReference>
<keyword evidence="1" id="KW-0472">Membrane</keyword>
<keyword evidence="1" id="KW-0812">Transmembrane</keyword>